<feature type="compositionally biased region" description="Low complexity" evidence="3">
    <location>
        <begin position="317"/>
        <end position="335"/>
    </location>
</feature>
<feature type="compositionally biased region" description="Polar residues" evidence="3">
    <location>
        <begin position="336"/>
        <end position="346"/>
    </location>
</feature>
<dbReference type="EMBL" id="CAKOGP040002047">
    <property type="protein sequence ID" value="CAJ1960107.1"/>
    <property type="molecule type" value="Genomic_DNA"/>
</dbReference>
<feature type="compositionally biased region" description="Acidic residues" evidence="3">
    <location>
        <begin position="401"/>
        <end position="412"/>
    </location>
</feature>
<keyword evidence="4" id="KW-1133">Transmembrane helix</keyword>
<gene>
    <name evidence="5" type="ORF">CYCCA115_LOCUS18523</name>
</gene>
<dbReference type="GO" id="GO:0005765">
    <property type="term" value="C:lysosomal membrane"/>
    <property type="evidence" value="ECO:0007669"/>
    <property type="project" value="TreeGrafter"/>
</dbReference>
<comment type="caution">
    <text evidence="5">The sequence shown here is derived from an EMBL/GenBank/DDBJ whole genome shotgun (WGS) entry which is preliminary data.</text>
</comment>
<feature type="transmembrane region" description="Helical" evidence="4">
    <location>
        <begin position="593"/>
        <end position="614"/>
    </location>
</feature>
<dbReference type="PANTHER" id="PTHR15380:SF2">
    <property type="entry name" value="CEROID-LIPOFUSCINOSIS NEURONAL PROTEIN 5"/>
    <property type="match status" value="1"/>
</dbReference>
<dbReference type="AlphaFoldDB" id="A0AAD2G283"/>
<evidence type="ECO:0000256" key="4">
    <source>
        <dbReference type="SAM" id="Phobius"/>
    </source>
</evidence>
<keyword evidence="4" id="KW-0812">Transmembrane</keyword>
<keyword evidence="2" id="KW-0325">Glycoprotein</keyword>
<feature type="region of interest" description="Disordered" evidence="3">
    <location>
        <begin position="697"/>
        <end position="731"/>
    </location>
</feature>
<feature type="compositionally biased region" description="Acidic residues" evidence="3">
    <location>
        <begin position="369"/>
        <end position="393"/>
    </location>
</feature>
<feature type="compositionally biased region" description="Polar residues" evidence="3">
    <location>
        <begin position="458"/>
        <end position="470"/>
    </location>
</feature>
<name>A0AAD2G283_9STRA</name>
<evidence type="ECO:0000256" key="1">
    <source>
        <dbReference type="ARBA" id="ARBA00007028"/>
    </source>
</evidence>
<feature type="compositionally biased region" description="Basic and acidic residues" evidence="3">
    <location>
        <begin position="1"/>
        <end position="11"/>
    </location>
</feature>
<dbReference type="InterPro" id="IPR026138">
    <property type="entry name" value="CLN5"/>
</dbReference>
<keyword evidence="6" id="KW-1185">Reference proteome</keyword>
<dbReference type="GO" id="GO:0016798">
    <property type="term" value="F:hydrolase activity, acting on glycosyl bonds"/>
    <property type="evidence" value="ECO:0007669"/>
    <property type="project" value="TreeGrafter"/>
</dbReference>
<keyword evidence="4" id="KW-0472">Membrane</keyword>
<protein>
    <submittedName>
        <fullName evidence="5">Uncharacterized protein</fullName>
    </submittedName>
</protein>
<feature type="compositionally biased region" description="Acidic residues" evidence="3">
    <location>
        <begin position="442"/>
        <end position="455"/>
    </location>
</feature>
<dbReference type="PANTHER" id="PTHR15380">
    <property type="entry name" value="CEROID-LIPOFUSCINOSIS, NEURONAL 5"/>
    <property type="match status" value="1"/>
</dbReference>
<organism evidence="5 6">
    <name type="scientific">Cylindrotheca closterium</name>
    <dbReference type="NCBI Taxonomy" id="2856"/>
    <lineage>
        <taxon>Eukaryota</taxon>
        <taxon>Sar</taxon>
        <taxon>Stramenopiles</taxon>
        <taxon>Ochrophyta</taxon>
        <taxon>Bacillariophyta</taxon>
        <taxon>Bacillariophyceae</taxon>
        <taxon>Bacillariophycidae</taxon>
        <taxon>Bacillariales</taxon>
        <taxon>Bacillariaceae</taxon>
        <taxon>Cylindrotheca</taxon>
    </lineage>
</organism>
<evidence type="ECO:0000313" key="5">
    <source>
        <dbReference type="EMBL" id="CAJ1960107.1"/>
    </source>
</evidence>
<evidence type="ECO:0000313" key="6">
    <source>
        <dbReference type="Proteomes" id="UP001295423"/>
    </source>
</evidence>
<proteinExistence type="inferred from homology"/>
<dbReference type="Proteomes" id="UP001295423">
    <property type="component" value="Unassembled WGS sequence"/>
</dbReference>
<feature type="compositionally biased region" description="Polar residues" evidence="3">
    <location>
        <begin position="280"/>
        <end position="316"/>
    </location>
</feature>
<feature type="region of interest" description="Disordered" evidence="3">
    <location>
        <begin position="280"/>
        <end position="470"/>
    </location>
</feature>
<feature type="region of interest" description="Disordered" evidence="3">
    <location>
        <begin position="1"/>
        <end position="26"/>
    </location>
</feature>
<comment type="similarity">
    <text evidence="1">Belongs to the CLN5 family.</text>
</comment>
<evidence type="ECO:0000256" key="3">
    <source>
        <dbReference type="SAM" id="MobiDB-lite"/>
    </source>
</evidence>
<reference evidence="5" key="1">
    <citation type="submission" date="2023-08" db="EMBL/GenBank/DDBJ databases">
        <authorList>
            <person name="Audoor S."/>
            <person name="Bilcke G."/>
        </authorList>
    </citation>
    <scope>NUCLEOTIDE SEQUENCE</scope>
</reference>
<evidence type="ECO:0000256" key="2">
    <source>
        <dbReference type="ARBA" id="ARBA00023180"/>
    </source>
</evidence>
<sequence>MIDPADIHDNTFDNPSFNDDNNDSDDELAKAAKPRVLAKSLIPTITQGLDASDVLECYTLLRSVPLHGMANSTLHIQKPALGFRYRPLGGTGTAMLTKPVEITLEYGPQRVGTALDRDATPLAQVKDGSAILTWDNEARIYYTTKIVSGRYMSSYYMASMTGTVLEKMLAKAVEFAEQRRKYQPFSVYSPENDKLLKSSSSQDFTSFIWRELASLGVEIAPILPPPMYEPRLWAKSVTKISPEGKVGYDAAMFYSQLYQCLTAIAFNDYTPYIPTAQPSISEGPSIMPSNAPTLSPSTSEQPSVNPSRSDQPSALPSNNNNNDNNNNSTSDGSNSATHNNPLNSTIGGEEDSGGGESNVDGGETVVNQDGEEDNGDDDDGDDDDDVDGDGDDDGDRHDNDMDRDEDENDVGDLDAGNHTRRRRMDEELDPITSIEETKNDDFEVIDEDEELEDVEPSLQPSNSVAPSNFPSSTPTTILMEIDDEAAAHAVKEATSKMHEAENAMVAQAAMDGLLSGDGDSMALVITSSCLMDPQYGIASIDEDGNVTSQVYLYRDGSLYWQLNLVHPYFTVERVKRPLPKPSDLSSDGQGGDFIDWVLALLVMGTVLVGIVMIIHQMNIKILHRYYYLQRWFFNPTEHDYEGDMLVSDSVELGEDAVPITMGGKRTFATAGYRGHSSPHDDFDLPDNFDDDDIAASTGDVEMREISPTSSGLQRMASGESFDGSNDSVDDYASRLMSKHPDMVDLPTLSSKSKVATPVGMANGKRISGDSFDSV</sequence>
<dbReference type="GO" id="GO:0007040">
    <property type="term" value="P:lysosome organization"/>
    <property type="evidence" value="ECO:0007669"/>
    <property type="project" value="TreeGrafter"/>
</dbReference>
<accession>A0AAD2G283</accession>